<feature type="transmembrane region" description="Helical" evidence="6">
    <location>
        <begin position="333"/>
        <end position="359"/>
    </location>
</feature>
<feature type="transmembrane region" description="Helical" evidence="6">
    <location>
        <begin position="223"/>
        <end position="244"/>
    </location>
</feature>
<dbReference type="Proteomes" id="UP001497522">
    <property type="component" value="Chromosome 14"/>
</dbReference>
<feature type="transmembrane region" description="Helical" evidence="6">
    <location>
        <begin position="291"/>
        <end position="313"/>
    </location>
</feature>
<keyword evidence="8" id="KW-1185">Reference proteome</keyword>
<sequence>MVGSKCNENGTLPLWMPLPIFRVRSGWVKTKDYSCVGPNRMVARYIYGILFLFTNILAWMVRDYSHKALSSFSNLSDCGGEANCIGSEGVLRLSLGCFVFFFTMYLTTVGTSRKDDPRDAWHAGWWPIKSVMWIVLVVVPFLIPSAFIQIYGEVARFGAGIFLIIQLLSIVNFVYYWNEDWLSEKNERRCRLPMVGVSATAYVLSLVGIVLMYVWFAPRATCGLNIFFITWTLILIIVMTAISLHSKVNAGLLTSSLMALYLVFLCWSAIMSEPLSATCNTRPRQTGRGDWLTVISFLIAFSAIIFATFTTGLDSASFSFSKDEGNVTDDKVPYSYGFFHFVFAMGSMYFAMLFVGWNLHQTMHRWSIDVGWSSTWVKIVNEWLAAGLYIWTMIGPFIFKGRDFT</sequence>
<comment type="subcellular location">
    <subcellularLocation>
        <location evidence="1">Membrane</location>
        <topology evidence="1">Multi-pass membrane protein</topology>
    </subcellularLocation>
</comment>
<name>A0ABP1AN56_9BRYO</name>
<feature type="transmembrane region" description="Helical" evidence="6">
    <location>
        <begin position="157"/>
        <end position="177"/>
    </location>
</feature>
<feature type="transmembrane region" description="Helical" evidence="6">
    <location>
        <begin position="130"/>
        <end position="150"/>
    </location>
</feature>
<organism evidence="7 8">
    <name type="scientific">Sphagnum jensenii</name>
    <dbReference type="NCBI Taxonomy" id="128206"/>
    <lineage>
        <taxon>Eukaryota</taxon>
        <taxon>Viridiplantae</taxon>
        <taxon>Streptophyta</taxon>
        <taxon>Embryophyta</taxon>
        <taxon>Bryophyta</taxon>
        <taxon>Sphagnophytina</taxon>
        <taxon>Sphagnopsida</taxon>
        <taxon>Sphagnales</taxon>
        <taxon>Sphagnaceae</taxon>
        <taxon>Sphagnum</taxon>
    </lineage>
</organism>
<evidence type="ECO:0000256" key="5">
    <source>
        <dbReference type="ARBA" id="ARBA00023136"/>
    </source>
</evidence>
<reference evidence="7" key="1">
    <citation type="submission" date="2024-03" db="EMBL/GenBank/DDBJ databases">
        <authorList>
            <consortium name="ELIXIR-Norway"/>
            <consortium name="Elixir Norway"/>
        </authorList>
    </citation>
    <scope>NUCLEOTIDE SEQUENCE</scope>
</reference>
<protein>
    <recommendedName>
        <fullName evidence="9">Serine incorporator</fullName>
    </recommendedName>
</protein>
<feature type="transmembrane region" description="Helical" evidence="6">
    <location>
        <begin position="197"/>
        <end position="216"/>
    </location>
</feature>
<feature type="transmembrane region" description="Helical" evidence="6">
    <location>
        <begin position="42"/>
        <end position="61"/>
    </location>
</feature>
<comment type="similarity">
    <text evidence="2">Belongs to the TDE1 family.</text>
</comment>
<accession>A0ABP1AN56</accession>
<dbReference type="InterPro" id="IPR005016">
    <property type="entry name" value="TDE1/TMS"/>
</dbReference>
<dbReference type="PANTHER" id="PTHR10383:SF63">
    <property type="entry name" value="OS01G0179800 PROTEIN"/>
    <property type="match status" value="1"/>
</dbReference>
<keyword evidence="4 6" id="KW-1133">Transmembrane helix</keyword>
<evidence type="ECO:0000256" key="4">
    <source>
        <dbReference type="ARBA" id="ARBA00022989"/>
    </source>
</evidence>
<dbReference type="EMBL" id="OZ023715">
    <property type="protein sequence ID" value="CAK9863982.1"/>
    <property type="molecule type" value="Genomic_DNA"/>
</dbReference>
<dbReference type="PANTHER" id="PTHR10383">
    <property type="entry name" value="SERINE INCORPORATOR"/>
    <property type="match status" value="1"/>
</dbReference>
<evidence type="ECO:0000256" key="6">
    <source>
        <dbReference type="SAM" id="Phobius"/>
    </source>
</evidence>
<keyword evidence="5 6" id="KW-0472">Membrane</keyword>
<dbReference type="Pfam" id="PF03348">
    <property type="entry name" value="Serinc"/>
    <property type="match status" value="2"/>
</dbReference>
<feature type="transmembrane region" description="Helical" evidence="6">
    <location>
        <begin position="380"/>
        <end position="399"/>
    </location>
</feature>
<evidence type="ECO:0008006" key="9">
    <source>
        <dbReference type="Google" id="ProtNLM"/>
    </source>
</evidence>
<feature type="transmembrane region" description="Helical" evidence="6">
    <location>
        <begin position="250"/>
        <end position="270"/>
    </location>
</feature>
<evidence type="ECO:0000256" key="3">
    <source>
        <dbReference type="ARBA" id="ARBA00022692"/>
    </source>
</evidence>
<evidence type="ECO:0000313" key="8">
    <source>
        <dbReference type="Proteomes" id="UP001497522"/>
    </source>
</evidence>
<evidence type="ECO:0000256" key="2">
    <source>
        <dbReference type="ARBA" id="ARBA00006665"/>
    </source>
</evidence>
<evidence type="ECO:0000313" key="7">
    <source>
        <dbReference type="EMBL" id="CAK9863982.1"/>
    </source>
</evidence>
<evidence type="ECO:0000256" key="1">
    <source>
        <dbReference type="ARBA" id="ARBA00004141"/>
    </source>
</evidence>
<proteinExistence type="inferred from homology"/>
<feature type="transmembrane region" description="Helical" evidence="6">
    <location>
        <begin position="90"/>
        <end position="110"/>
    </location>
</feature>
<keyword evidence="3 6" id="KW-0812">Transmembrane</keyword>
<gene>
    <name evidence="7" type="ORF">CSSPJE1EN2_LOCUS6977</name>
</gene>